<proteinExistence type="predicted"/>
<name>A0A9K3DSH3_HELAN</name>
<reference evidence="1" key="2">
    <citation type="submission" date="2020-06" db="EMBL/GenBank/DDBJ databases">
        <title>Helianthus annuus Genome sequencing and assembly Release 2.</title>
        <authorList>
            <person name="Gouzy J."/>
            <person name="Langlade N."/>
            <person name="Munos S."/>
        </authorList>
    </citation>
    <scope>NUCLEOTIDE SEQUENCE</scope>
    <source>
        <tissue evidence="1">Leaves</tissue>
    </source>
</reference>
<protein>
    <submittedName>
        <fullName evidence="1">Uncharacterized protein</fullName>
    </submittedName>
</protein>
<organism evidence="1 2">
    <name type="scientific">Helianthus annuus</name>
    <name type="common">Common sunflower</name>
    <dbReference type="NCBI Taxonomy" id="4232"/>
    <lineage>
        <taxon>Eukaryota</taxon>
        <taxon>Viridiplantae</taxon>
        <taxon>Streptophyta</taxon>
        <taxon>Embryophyta</taxon>
        <taxon>Tracheophyta</taxon>
        <taxon>Spermatophyta</taxon>
        <taxon>Magnoliopsida</taxon>
        <taxon>eudicotyledons</taxon>
        <taxon>Gunneridae</taxon>
        <taxon>Pentapetalae</taxon>
        <taxon>asterids</taxon>
        <taxon>campanulids</taxon>
        <taxon>Asterales</taxon>
        <taxon>Asteraceae</taxon>
        <taxon>Asteroideae</taxon>
        <taxon>Heliantheae alliance</taxon>
        <taxon>Heliantheae</taxon>
        <taxon>Helianthus</taxon>
    </lineage>
</organism>
<dbReference type="EMBL" id="MNCJ02000331">
    <property type="protein sequence ID" value="KAF5759471.1"/>
    <property type="molecule type" value="Genomic_DNA"/>
</dbReference>
<accession>A0A9K3DSH3</accession>
<dbReference type="Proteomes" id="UP000215914">
    <property type="component" value="Unassembled WGS sequence"/>
</dbReference>
<keyword evidence="2" id="KW-1185">Reference proteome</keyword>
<dbReference type="AlphaFoldDB" id="A0A9K3DSH3"/>
<evidence type="ECO:0000313" key="2">
    <source>
        <dbReference type="Proteomes" id="UP000215914"/>
    </source>
</evidence>
<evidence type="ECO:0000313" key="1">
    <source>
        <dbReference type="EMBL" id="KAF5759471.1"/>
    </source>
</evidence>
<gene>
    <name evidence="1" type="ORF">HanXRQr2_Chr16g0741681</name>
</gene>
<comment type="caution">
    <text evidence="1">The sequence shown here is derived from an EMBL/GenBank/DDBJ whole genome shotgun (WGS) entry which is preliminary data.</text>
</comment>
<dbReference type="Gramene" id="mRNA:HanXRQr2_Chr16g0741681">
    <property type="protein sequence ID" value="CDS:HanXRQr2_Chr16g0741681.1"/>
    <property type="gene ID" value="HanXRQr2_Chr16g0741681"/>
</dbReference>
<reference evidence="1" key="1">
    <citation type="journal article" date="2017" name="Nature">
        <title>The sunflower genome provides insights into oil metabolism, flowering and Asterid evolution.</title>
        <authorList>
            <person name="Badouin H."/>
            <person name="Gouzy J."/>
            <person name="Grassa C.J."/>
            <person name="Murat F."/>
            <person name="Staton S.E."/>
            <person name="Cottret L."/>
            <person name="Lelandais-Briere C."/>
            <person name="Owens G.L."/>
            <person name="Carrere S."/>
            <person name="Mayjonade B."/>
            <person name="Legrand L."/>
            <person name="Gill N."/>
            <person name="Kane N.C."/>
            <person name="Bowers J.E."/>
            <person name="Hubner S."/>
            <person name="Bellec A."/>
            <person name="Berard A."/>
            <person name="Berges H."/>
            <person name="Blanchet N."/>
            <person name="Boniface M.C."/>
            <person name="Brunel D."/>
            <person name="Catrice O."/>
            <person name="Chaidir N."/>
            <person name="Claudel C."/>
            <person name="Donnadieu C."/>
            <person name="Faraut T."/>
            <person name="Fievet G."/>
            <person name="Helmstetter N."/>
            <person name="King M."/>
            <person name="Knapp S.J."/>
            <person name="Lai Z."/>
            <person name="Le Paslier M.C."/>
            <person name="Lippi Y."/>
            <person name="Lorenzon L."/>
            <person name="Mandel J.R."/>
            <person name="Marage G."/>
            <person name="Marchand G."/>
            <person name="Marquand E."/>
            <person name="Bret-Mestries E."/>
            <person name="Morien E."/>
            <person name="Nambeesan S."/>
            <person name="Nguyen T."/>
            <person name="Pegot-Espagnet P."/>
            <person name="Pouilly N."/>
            <person name="Raftis F."/>
            <person name="Sallet E."/>
            <person name="Schiex T."/>
            <person name="Thomas J."/>
            <person name="Vandecasteele C."/>
            <person name="Vares D."/>
            <person name="Vear F."/>
            <person name="Vautrin S."/>
            <person name="Crespi M."/>
            <person name="Mangin B."/>
            <person name="Burke J.M."/>
            <person name="Salse J."/>
            <person name="Munos S."/>
            <person name="Vincourt P."/>
            <person name="Rieseberg L.H."/>
            <person name="Langlade N.B."/>
        </authorList>
    </citation>
    <scope>NUCLEOTIDE SEQUENCE</scope>
    <source>
        <tissue evidence="1">Leaves</tissue>
    </source>
</reference>
<sequence>MNKIQYLFMHSTSKCSINVEASIQQNLLTPFSCLSILLAISPYDFLSILYFL</sequence>